<reference evidence="1" key="1">
    <citation type="journal article" date="2012" name="Nature">
        <title>The tomato genome sequence provides insights into fleshy fruit evolution.</title>
        <authorList>
            <consortium name="Tomato Genome Consortium"/>
        </authorList>
    </citation>
    <scope>NUCLEOTIDE SEQUENCE [LARGE SCALE GENOMIC DNA]</scope>
    <source>
        <strain evidence="1">cv. Heinz 1706</strain>
    </source>
</reference>
<dbReference type="Gramene" id="Solyc05g051470.2.1">
    <property type="protein sequence ID" value="Solyc05g051470.2.1.1"/>
    <property type="gene ID" value="Solyc05g051470.2"/>
</dbReference>
<dbReference type="EnsemblPlants" id="Solyc05g051470.2.1">
    <property type="protein sequence ID" value="Solyc05g051470.2.1.1"/>
    <property type="gene ID" value="Solyc05g051470.2"/>
</dbReference>
<evidence type="ECO:0000313" key="2">
    <source>
        <dbReference type="Proteomes" id="UP000004994"/>
    </source>
</evidence>
<name>A0A3Q7GNG6_SOLLC</name>
<proteinExistence type="predicted"/>
<organism evidence="1">
    <name type="scientific">Solanum lycopersicum</name>
    <name type="common">Tomato</name>
    <name type="synonym">Lycopersicon esculentum</name>
    <dbReference type="NCBI Taxonomy" id="4081"/>
    <lineage>
        <taxon>Eukaryota</taxon>
        <taxon>Viridiplantae</taxon>
        <taxon>Streptophyta</taxon>
        <taxon>Embryophyta</taxon>
        <taxon>Tracheophyta</taxon>
        <taxon>Spermatophyta</taxon>
        <taxon>Magnoliopsida</taxon>
        <taxon>eudicotyledons</taxon>
        <taxon>Gunneridae</taxon>
        <taxon>Pentapetalae</taxon>
        <taxon>asterids</taxon>
        <taxon>lamiids</taxon>
        <taxon>Solanales</taxon>
        <taxon>Solanaceae</taxon>
        <taxon>Solanoideae</taxon>
        <taxon>Solaneae</taxon>
        <taxon>Solanum</taxon>
        <taxon>Solanum subgen. Lycopersicon</taxon>
    </lineage>
</organism>
<evidence type="ECO:0000313" key="1">
    <source>
        <dbReference type="EnsemblPlants" id="Solyc05g051470.2.1.1"/>
    </source>
</evidence>
<sequence length="61" mass="6534">MSLSKGPILYWPIRNLDMCNGPSGTKKKNLNGLGPLKAPFPMHEVMGHEYGPGPKNIVGGS</sequence>
<keyword evidence="2" id="KW-1185">Reference proteome</keyword>
<dbReference type="AlphaFoldDB" id="A0A3Q7GNG6"/>
<accession>A0A3Q7GNG6</accession>
<reference evidence="1" key="2">
    <citation type="submission" date="2019-01" db="UniProtKB">
        <authorList>
            <consortium name="EnsemblPlants"/>
        </authorList>
    </citation>
    <scope>IDENTIFICATION</scope>
    <source>
        <strain evidence="1">cv. Heinz 1706</strain>
    </source>
</reference>
<dbReference type="InParanoid" id="A0A3Q7GNG6"/>
<protein>
    <submittedName>
        <fullName evidence="1">Uncharacterized protein</fullName>
    </submittedName>
</protein>
<dbReference type="Proteomes" id="UP000004994">
    <property type="component" value="Chromosome 5"/>
</dbReference>
<dbReference type="PaxDb" id="4081-Solyc05g051470.1.1"/>